<evidence type="ECO:0000313" key="2">
    <source>
        <dbReference type="Proteomes" id="UP000813215"/>
    </source>
</evidence>
<name>A0A9E3H3Y7_9NOST</name>
<evidence type="ECO:0000313" key="1">
    <source>
        <dbReference type="EMBL" id="MBW4430684.1"/>
    </source>
</evidence>
<gene>
    <name evidence="1" type="ORF">KME28_02720</name>
</gene>
<dbReference type="Proteomes" id="UP000813215">
    <property type="component" value="Unassembled WGS sequence"/>
</dbReference>
<reference evidence="1" key="2">
    <citation type="journal article" date="2022" name="Microbiol. Resour. Announc.">
        <title>Metagenome Sequencing to Explore Phylogenomics of Terrestrial Cyanobacteria.</title>
        <authorList>
            <person name="Ward R.D."/>
            <person name="Stajich J.E."/>
            <person name="Johansen J.R."/>
            <person name="Huntemann M."/>
            <person name="Clum A."/>
            <person name="Foster B."/>
            <person name="Foster B."/>
            <person name="Roux S."/>
            <person name="Palaniappan K."/>
            <person name="Varghese N."/>
            <person name="Mukherjee S."/>
            <person name="Reddy T.B.K."/>
            <person name="Daum C."/>
            <person name="Copeland A."/>
            <person name="Chen I.A."/>
            <person name="Ivanova N.N."/>
            <person name="Kyrpides N.C."/>
            <person name="Shapiro N."/>
            <person name="Eloe-Fadrosh E.A."/>
            <person name="Pietrasiak N."/>
        </authorList>
    </citation>
    <scope>NUCLEOTIDE SEQUENCE</scope>
    <source>
        <strain evidence="1">HA4357-MV3</strain>
    </source>
</reference>
<proteinExistence type="predicted"/>
<sequence length="48" mass="5631">MFDFCKRSPRMFPERAIARLLNNRDKKVLVVAEVAIALTNIRLVRNMI</sequence>
<comment type="caution">
    <text evidence="1">The sequence shown here is derived from an EMBL/GenBank/DDBJ whole genome shotgun (WGS) entry which is preliminary data.</text>
</comment>
<organism evidence="1 2">
    <name type="scientific">Pelatocladus maniniholoensis HA4357-MV3</name>
    <dbReference type="NCBI Taxonomy" id="1117104"/>
    <lineage>
        <taxon>Bacteria</taxon>
        <taxon>Bacillati</taxon>
        <taxon>Cyanobacteriota</taxon>
        <taxon>Cyanophyceae</taxon>
        <taxon>Nostocales</taxon>
        <taxon>Nostocaceae</taxon>
        <taxon>Pelatocladus</taxon>
    </lineage>
</organism>
<dbReference type="EMBL" id="JAHHHW010000025">
    <property type="protein sequence ID" value="MBW4430684.1"/>
    <property type="molecule type" value="Genomic_DNA"/>
</dbReference>
<protein>
    <submittedName>
        <fullName evidence="1">Uncharacterized protein</fullName>
    </submittedName>
</protein>
<reference evidence="1" key="1">
    <citation type="submission" date="2021-05" db="EMBL/GenBank/DDBJ databases">
        <authorList>
            <person name="Pietrasiak N."/>
            <person name="Ward R."/>
            <person name="Stajich J.E."/>
            <person name="Kurbessoian T."/>
        </authorList>
    </citation>
    <scope>NUCLEOTIDE SEQUENCE</scope>
    <source>
        <strain evidence="1">HA4357-MV3</strain>
    </source>
</reference>
<accession>A0A9E3H3Y7</accession>
<dbReference type="AlphaFoldDB" id="A0A9E3H3Y7"/>